<evidence type="ECO:0000313" key="1">
    <source>
        <dbReference type="EMBL" id="MBD2188987.1"/>
    </source>
</evidence>
<reference evidence="1 2" key="1">
    <citation type="journal article" date="2020" name="ISME J.">
        <title>Comparative genomics reveals insights into cyanobacterial evolution and habitat adaptation.</title>
        <authorList>
            <person name="Chen M.Y."/>
            <person name="Teng W.K."/>
            <person name="Zhao L."/>
            <person name="Hu C.X."/>
            <person name="Zhou Y.K."/>
            <person name="Han B.P."/>
            <person name="Song L.R."/>
            <person name="Shu W.S."/>
        </authorList>
    </citation>
    <scope>NUCLEOTIDE SEQUENCE [LARGE SCALE GENOMIC DNA]</scope>
    <source>
        <strain evidence="1 2">FACHB-723</strain>
    </source>
</reference>
<gene>
    <name evidence="1" type="ORF">H6F41_12635</name>
</gene>
<organism evidence="1 2">
    <name type="scientific">Pseudanabaena mucicola FACHB-723</name>
    <dbReference type="NCBI Taxonomy" id="2692860"/>
    <lineage>
        <taxon>Bacteria</taxon>
        <taxon>Bacillati</taxon>
        <taxon>Cyanobacteriota</taxon>
        <taxon>Cyanophyceae</taxon>
        <taxon>Pseudanabaenales</taxon>
        <taxon>Pseudanabaenaceae</taxon>
        <taxon>Pseudanabaena</taxon>
    </lineage>
</organism>
<dbReference type="Proteomes" id="UP000642094">
    <property type="component" value="Unassembled WGS sequence"/>
</dbReference>
<dbReference type="EMBL" id="JACJQB010000026">
    <property type="protein sequence ID" value="MBD2188987.1"/>
    <property type="molecule type" value="Genomic_DNA"/>
</dbReference>
<protein>
    <submittedName>
        <fullName evidence="1">Uncharacterized protein</fullName>
    </submittedName>
</protein>
<name>A0ABR7ZYI7_9CYAN</name>
<comment type="caution">
    <text evidence="1">The sequence shown here is derived from an EMBL/GenBank/DDBJ whole genome shotgun (WGS) entry which is preliminary data.</text>
</comment>
<keyword evidence="2" id="KW-1185">Reference proteome</keyword>
<proteinExistence type="predicted"/>
<dbReference type="RefSeq" id="WP_190403826.1">
    <property type="nucleotide sequence ID" value="NZ_JACJQB010000026.1"/>
</dbReference>
<accession>A0ABR7ZYI7</accession>
<evidence type="ECO:0000313" key="2">
    <source>
        <dbReference type="Proteomes" id="UP000642094"/>
    </source>
</evidence>
<sequence length="89" mass="9825">MSDDLSNRNVYSISQGETHLTVDSPTPSKIDNETVNLINWLAEEQGISPEVALKKAIAIAAYIHDLTAKQGGKLLVQHKDNSVRRIDLK</sequence>